<proteinExistence type="predicted"/>
<protein>
    <submittedName>
        <fullName evidence="2">Uncharacterized protein</fullName>
    </submittedName>
</protein>
<evidence type="ECO:0000313" key="2">
    <source>
        <dbReference type="EMBL" id="KAK3736951.1"/>
    </source>
</evidence>
<name>A0AAE0Y8K5_9GAST</name>
<keyword evidence="3" id="KW-1185">Reference proteome</keyword>
<evidence type="ECO:0000256" key="1">
    <source>
        <dbReference type="SAM" id="MobiDB-lite"/>
    </source>
</evidence>
<evidence type="ECO:0000313" key="3">
    <source>
        <dbReference type="Proteomes" id="UP001283361"/>
    </source>
</evidence>
<reference evidence="2" key="1">
    <citation type="journal article" date="2023" name="G3 (Bethesda)">
        <title>A reference genome for the long-term kleptoplast-retaining sea slug Elysia crispata morphotype clarki.</title>
        <authorList>
            <person name="Eastman K.E."/>
            <person name="Pendleton A.L."/>
            <person name="Shaikh M.A."/>
            <person name="Suttiyut T."/>
            <person name="Ogas R."/>
            <person name="Tomko P."/>
            <person name="Gavelis G."/>
            <person name="Widhalm J.R."/>
            <person name="Wisecaver J.H."/>
        </authorList>
    </citation>
    <scope>NUCLEOTIDE SEQUENCE</scope>
    <source>
        <strain evidence="2">ECLA1</strain>
    </source>
</reference>
<organism evidence="2 3">
    <name type="scientific">Elysia crispata</name>
    <name type="common">lettuce slug</name>
    <dbReference type="NCBI Taxonomy" id="231223"/>
    <lineage>
        <taxon>Eukaryota</taxon>
        <taxon>Metazoa</taxon>
        <taxon>Spiralia</taxon>
        <taxon>Lophotrochozoa</taxon>
        <taxon>Mollusca</taxon>
        <taxon>Gastropoda</taxon>
        <taxon>Heterobranchia</taxon>
        <taxon>Euthyneura</taxon>
        <taxon>Panpulmonata</taxon>
        <taxon>Sacoglossa</taxon>
        <taxon>Placobranchoidea</taxon>
        <taxon>Plakobranchidae</taxon>
        <taxon>Elysia</taxon>
    </lineage>
</organism>
<accession>A0AAE0Y8K5</accession>
<feature type="compositionally biased region" description="Basic residues" evidence="1">
    <location>
        <begin position="58"/>
        <end position="70"/>
    </location>
</feature>
<dbReference type="Proteomes" id="UP001283361">
    <property type="component" value="Unassembled WGS sequence"/>
</dbReference>
<sequence length="185" mass="20353">MKAFSYVVLDYEWRMHSGNPEKSTRLKVPSDPLPWNLTEVVDFHVRLNGRSPYDGRTQRHYGGRNNRSSRRSGPVVFFSIRHPGLFSLSGPELTLEQTWINISKAGAVCGGMFAMQELGVWGKDRGSSENPPTRTGHGSPYVLLTLRGRWAQTGAATLAPLSAHPGEIAGSGPLILGSEYGIFKE</sequence>
<comment type="caution">
    <text evidence="2">The sequence shown here is derived from an EMBL/GenBank/DDBJ whole genome shotgun (WGS) entry which is preliminary data.</text>
</comment>
<gene>
    <name evidence="2" type="ORF">RRG08_009430</name>
</gene>
<feature type="region of interest" description="Disordered" evidence="1">
    <location>
        <begin position="51"/>
        <end position="70"/>
    </location>
</feature>
<dbReference type="AlphaFoldDB" id="A0AAE0Y8K5"/>
<dbReference type="EMBL" id="JAWDGP010006680">
    <property type="protein sequence ID" value="KAK3736951.1"/>
    <property type="molecule type" value="Genomic_DNA"/>
</dbReference>